<dbReference type="EMBL" id="JAKNID010000007">
    <property type="protein sequence ID" value="MCG4564526.1"/>
    <property type="molecule type" value="Genomic_DNA"/>
</dbReference>
<dbReference type="Pfam" id="PF00989">
    <property type="entry name" value="PAS"/>
    <property type="match status" value="1"/>
</dbReference>
<dbReference type="FunFam" id="1.10.287.130:FF:000001">
    <property type="entry name" value="Two-component sensor histidine kinase"/>
    <property type="match status" value="1"/>
</dbReference>
<organism evidence="18 19">
    <name type="scientific">Anaerosalibacter bizertensis</name>
    <dbReference type="NCBI Taxonomy" id="932217"/>
    <lineage>
        <taxon>Bacteria</taxon>
        <taxon>Bacillati</taxon>
        <taxon>Bacillota</taxon>
        <taxon>Tissierellia</taxon>
        <taxon>Tissierellales</taxon>
        <taxon>Sporanaerobacteraceae</taxon>
        <taxon>Anaerosalibacter</taxon>
    </lineage>
</organism>
<dbReference type="Pfam" id="PF00672">
    <property type="entry name" value="HAMP"/>
    <property type="match status" value="1"/>
</dbReference>
<keyword evidence="8" id="KW-0547">Nucleotide-binding</keyword>
<dbReference type="InterPro" id="IPR004358">
    <property type="entry name" value="Sig_transdc_His_kin-like_C"/>
</dbReference>
<dbReference type="InterPro" id="IPR050351">
    <property type="entry name" value="BphY/WalK/GraS-like"/>
</dbReference>
<dbReference type="SMART" id="SM00091">
    <property type="entry name" value="PAS"/>
    <property type="match status" value="1"/>
</dbReference>
<comment type="catalytic activity">
    <reaction evidence="1">
        <text>ATP + protein L-histidine = ADP + protein N-phospho-L-histidine.</text>
        <dbReference type="EC" id="2.7.13.3"/>
    </reaction>
</comment>
<evidence type="ECO:0000259" key="15">
    <source>
        <dbReference type="PROSITE" id="PS50112"/>
    </source>
</evidence>
<evidence type="ECO:0000256" key="11">
    <source>
        <dbReference type="ARBA" id="ARBA00023012"/>
    </source>
</evidence>
<dbReference type="OrthoDB" id="9813151at2"/>
<keyword evidence="9" id="KW-0418">Kinase</keyword>
<dbReference type="InterPro" id="IPR005467">
    <property type="entry name" value="His_kinase_dom"/>
</dbReference>
<dbReference type="GO" id="GO:0016036">
    <property type="term" value="P:cellular response to phosphate starvation"/>
    <property type="evidence" value="ECO:0007669"/>
    <property type="project" value="TreeGrafter"/>
</dbReference>
<evidence type="ECO:0000256" key="1">
    <source>
        <dbReference type="ARBA" id="ARBA00000085"/>
    </source>
</evidence>
<dbReference type="CDD" id="cd06225">
    <property type="entry name" value="HAMP"/>
    <property type="match status" value="1"/>
</dbReference>
<dbReference type="InterPro" id="IPR000014">
    <property type="entry name" value="PAS"/>
</dbReference>
<keyword evidence="13" id="KW-1133">Transmembrane helix</keyword>
<dbReference type="Gene3D" id="3.30.450.20">
    <property type="entry name" value="PAS domain"/>
    <property type="match status" value="1"/>
</dbReference>
<dbReference type="SUPFAM" id="SSF47384">
    <property type="entry name" value="Homodimeric domain of signal transducing histidine kinase"/>
    <property type="match status" value="1"/>
</dbReference>
<dbReference type="InterPro" id="IPR036890">
    <property type="entry name" value="HATPase_C_sf"/>
</dbReference>
<dbReference type="Proteomes" id="UP000462760">
    <property type="component" value="Unassembled WGS sequence"/>
</dbReference>
<evidence type="ECO:0000256" key="2">
    <source>
        <dbReference type="ARBA" id="ARBA00004236"/>
    </source>
</evidence>
<keyword evidence="6" id="KW-0597">Phosphoprotein</keyword>
<dbReference type="GO" id="GO:0000155">
    <property type="term" value="F:phosphorelay sensor kinase activity"/>
    <property type="evidence" value="ECO:0007669"/>
    <property type="project" value="InterPro"/>
</dbReference>
<dbReference type="InterPro" id="IPR036097">
    <property type="entry name" value="HisK_dim/P_sf"/>
</dbReference>
<dbReference type="GO" id="GO:0005886">
    <property type="term" value="C:plasma membrane"/>
    <property type="evidence" value="ECO:0007669"/>
    <property type="project" value="UniProtKB-SubCell"/>
</dbReference>
<dbReference type="PRINTS" id="PR00344">
    <property type="entry name" value="BCTRLSENSOR"/>
</dbReference>
<dbReference type="CDD" id="cd00075">
    <property type="entry name" value="HATPase"/>
    <property type="match status" value="1"/>
</dbReference>
<evidence type="ECO:0000256" key="6">
    <source>
        <dbReference type="ARBA" id="ARBA00022553"/>
    </source>
</evidence>
<dbReference type="CDD" id="cd00130">
    <property type="entry name" value="PAS"/>
    <property type="match status" value="1"/>
</dbReference>
<evidence type="ECO:0000256" key="9">
    <source>
        <dbReference type="ARBA" id="ARBA00022777"/>
    </source>
</evidence>
<dbReference type="GO" id="GO:0045121">
    <property type="term" value="C:membrane raft"/>
    <property type="evidence" value="ECO:0007669"/>
    <property type="project" value="UniProtKB-SubCell"/>
</dbReference>
<dbReference type="EC" id="2.7.13.3" evidence="4"/>
<dbReference type="PROSITE" id="PS50112">
    <property type="entry name" value="PAS"/>
    <property type="match status" value="1"/>
</dbReference>
<evidence type="ECO:0000313" key="18">
    <source>
        <dbReference type="EMBL" id="MSS43737.1"/>
    </source>
</evidence>
<evidence type="ECO:0000256" key="12">
    <source>
        <dbReference type="ARBA" id="ARBA00023136"/>
    </source>
</evidence>
<dbReference type="SMART" id="SM00387">
    <property type="entry name" value="HATPase_c"/>
    <property type="match status" value="1"/>
</dbReference>
<keyword evidence="11" id="KW-0902">Two-component regulatory system</keyword>
<evidence type="ECO:0000313" key="17">
    <source>
        <dbReference type="EMBL" id="MCG4564526.1"/>
    </source>
</evidence>
<keyword evidence="5" id="KW-1003">Cell membrane</keyword>
<keyword evidence="10 17" id="KW-0067">ATP-binding</keyword>
<keyword evidence="7" id="KW-0808">Transferase</keyword>
<dbReference type="Gene3D" id="1.10.287.130">
    <property type="match status" value="1"/>
</dbReference>
<dbReference type="SUPFAM" id="SSF158472">
    <property type="entry name" value="HAMP domain-like"/>
    <property type="match status" value="1"/>
</dbReference>
<protein>
    <recommendedName>
        <fullName evidence="4">histidine kinase</fullName>
        <ecNumber evidence="4">2.7.13.3</ecNumber>
    </recommendedName>
</protein>
<dbReference type="CDD" id="cd00082">
    <property type="entry name" value="HisKA"/>
    <property type="match status" value="1"/>
</dbReference>
<evidence type="ECO:0000256" key="3">
    <source>
        <dbReference type="ARBA" id="ARBA00004314"/>
    </source>
</evidence>
<feature type="domain" description="Histidine kinase" evidence="14">
    <location>
        <begin position="341"/>
        <end position="559"/>
    </location>
</feature>
<dbReference type="GO" id="GO:0004721">
    <property type="term" value="F:phosphoprotein phosphatase activity"/>
    <property type="evidence" value="ECO:0007669"/>
    <property type="project" value="TreeGrafter"/>
</dbReference>
<dbReference type="InterPro" id="IPR013767">
    <property type="entry name" value="PAS_fold"/>
</dbReference>
<evidence type="ECO:0000256" key="4">
    <source>
        <dbReference type="ARBA" id="ARBA00012438"/>
    </source>
</evidence>
<dbReference type="GO" id="GO:0006355">
    <property type="term" value="P:regulation of DNA-templated transcription"/>
    <property type="evidence" value="ECO:0007669"/>
    <property type="project" value="InterPro"/>
</dbReference>
<comment type="caution">
    <text evidence="18">The sequence shown here is derived from an EMBL/GenBank/DDBJ whole genome shotgun (WGS) entry which is preliminary data.</text>
</comment>
<feature type="domain" description="HAMP" evidence="16">
    <location>
        <begin position="158"/>
        <end position="210"/>
    </location>
</feature>
<dbReference type="FunFam" id="3.30.565.10:FF:000023">
    <property type="entry name" value="PAS domain-containing sensor histidine kinase"/>
    <property type="match status" value="1"/>
</dbReference>
<accession>A0A844FI30</accession>
<dbReference type="Pfam" id="PF02518">
    <property type="entry name" value="HATPase_c"/>
    <property type="match status" value="1"/>
</dbReference>
<sequence>MKKRIFIIFSSLVLIGVITTGILSLSFQRMIHLKSLEDKLNSNSILIKELVEKENMENMDLNLLAKEYSKSIDVRVTFFDGKGNVVGDSTVEKKDEDVKDVLSISIPIDNKEINISKLRLSVDSNNIDDLNKKFMKYLVISIFAGLIVAFLIGLRYIEHASDPYKELIEATKNISYGNYGEKVSLQQDDELGALANSFNNMSVKLDDTIKKLQESNTKLKATLTSVVDGLIALDNNFNLILFNPAAEKIFGIEGQKIMGKNILDVFLEDKTYKIFEGLTSNETIWEKEMEIYSPEYRVLNVYANPIILNNDPTRKLGMVYLFQDVTKVKKLERVREDFVANVSHELKTPLTSIKGFIETLKGGAIEDKNVSYKFLDIIDVEVDRLNCLVDDLLLLSEIENKNSNTVYEYFNVEEIIDNLFQVLNKIAKEKNIILEKEIEENIPQLYGSYNHFRQMLMNLIDNGIKYTPNGGKVKVSVFEKDEKLVIKVKDTGIGIDKKHQNRLFERFYRADKARSRQVGGTGLGLAIVKHIVLMFNGKIDLQSEPNRGSIFTIEIPLDEKGLDKLVDIEDKN</sequence>
<evidence type="ECO:0000259" key="14">
    <source>
        <dbReference type="PROSITE" id="PS50109"/>
    </source>
</evidence>
<dbReference type="AlphaFoldDB" id="A0A844FI30"/>
<evidence type="ECO:0000256" key="13">
    <source>
        <dbReference type="SAM" id="Phobius"/>
    </source>
</evidence>
<dbReference type="Proteomes" id="UP001108123">
    <property type="component" value="Unassembled WGS sequence"/>
</dbReference>
<evidence type="ECO:0000313" key="20">
    <source>
        <dbReference type="Proteomes" id="UP001108123"/>
    </source>
</evidence>
<dbReference type="Pfam" id="PF00512">
    <property type="entry name" value="HisKA"/>
    <property type="match status" value="1"/>
</dbReference>
<reference evidence="18 19" key="1">
    <citation type="submission" date="2019-08" db="EMBL/GenBank/DDBJ databases">
        <title>In-depth cultivation of the pig gut microbiome towards novel bacterial diversity and tailored functional studies.</title>
        <authorList>
            <person name="Wylensek D."/>
            <person name="Hitch T.C.A."/>
            <person name="Clavel T."/>
        </authorList>
    </citation>
    <scope>NUCLEOTIDE SEQUENCE [LARGE SCALE GENOMIC DNA]</scope>
    <source>
        <strain evidence="18 19">Med78-601-WT-4W-RMD-3</strain>
    </source>
</reference>
<evidence type="ECO:0000256" key="10">
    <source>
        <dbReference type="ARBA" id="ARBA00022840"/>
    </source>
</evidence>
<keyword evidence="20" id="KW-1185">Reference proteome</keyword>
<keyword evidence="13" id="KW-0812">Transmembrane</keyword>
<dbReference type="Pfam" id="PF16736">
    <property type="entry name" value="sCache_like"/>
    <property type="match status" value="1"/>
</dbReference>
<evidence type="ECO:0000313" key="19">
    <source>
        <dbReference type="Proteomes" id="UP000462760"/>
    </source>
</evidence>
<dbReference type="SUPFAM" id="SSF55874">
    <property type="entry name" value="ATPase domain of HSP90 chaperone/DNA topoisomerase II/histidine kinase"/>
    <property type="match status" value="1"/>
</dbReference>
<dbReference type="GO" id="GO:0005524">
    <property type="term" value="F:ATP binding"/>
    <property type="evidence" value="ECO:0007669"/>
    <property type="project" value="UniProtKB-KW"/>
</dbReference>
<dbReference type="InterPro" id="IPR003661">
    <property type="entry name" value="HisK_dim/P_dom"/>
</dbReference>
<dbReference type="SUPFAM" id="SSF55785">
    <property type="entry name" value="PYP-like sensor domain (PAS domain)"/>
    <property type="match status" value="1"/>
</dbReference>
<comment type="subcellular location">
    <subcellularLocation>
        <location evidence="2">Cell membrane</location>
    </subcellularLocation>
    <subcellularLocation>
        <location evidence="3">Membrane raft</location>
        <topology evidence="3">Multi-pass membrane protein</topology>
    </subcellularLocation>
</comment>
<dbReference type="NCBIfam" id="TIGR00229">
    <property type="entry name" value="sensory_box"/>
    <property type="match status" value="1"/>
</dbReference>
<evidence type="ECO:0000259" key="16">
    <source>
        <dbReference type="PROSITE" id="PS50885"/>
    </source>
</evidence>
<dbReference type="RefSeq" id="WP_154484412.1">
    <property type="nucleotide sequence ID" value="NZ_JAKNID010000007.1"/>
</dbReference>
<gene>
    <name evidence="18" type="ORF">FYJ27_08355</name>
    <name evidence="17" type="ORF">L0P62_03590</name>
</gene>
<reference evidence="17" key="2">
    <citation type="submission" date="2022-01" db="EMBL/GenBank/DDBJ databases">
        <title>Collection of gut derived symbiotic bacterial strains cultured from healthy donors.</title>
        <authorList>
            <person name="Lin H."/>
            <person name="Kohout C."/>
            <person name="Waligurski E."/>
            <person name="Pamer E.G."/>
        </authorList>
    </citation>
    <scope>NUCLEOTIDE SEQUENCE</scope>
    <source>
        <strain evidence="17">MSK.14.39</strain>
    </source>
</reference>
<evidence type="ECO:0000256" key="8">
    <source>
        <dbReference type="ARBA" id="ARBA00022741"/>
    </source>
</evidence>
<dbReference type="Gene3D" id="6.10.340.10">
    <property type="match status" value="1"/>
</dbReference>
<dbReference type="SMART" id="SM00304">
    <property type="entry name" value="HAMP"/>
    <property type="match status" value="1"/>
</dbReference>
<feature type="transmembrane region" description="Helical" evidence="13">
    <location>
        <begin position="6"/>
        <end position="27"/>
    </location>
</feature>
<dbReference type="InterPro" id="IPR003594">
    <property type="entry name" value="HATPase_dom"/>
</dbReference>
<feature type="transmembrane region" description="Helical" evidence="13">
    <location>
        <begin position="137"/>
        <end position="157"/>
    </location>
</feature>
<keyword evidence="12 13" id="KW-0472">Membrane</keyword>
<dbReference type="InterPro" id="IPR031967">
    <property type="entry name" value="PhoR_single_Cache-like_dom"/>
</dbReference>
<dbReference type="InterPro" id="IPR003660">
    <property type="entry name" value="HAMP_dom"/>
</dbReference>
<dbReference type="PROSITE" id="PS50885">
    <property type="entry name" value="HAMP"/>
    <property type="match status" value="1"/>
</dbReference>
<dbReference type="InterPro" id="IPR035965">
    <property type="entry name" value="PAS-like_dom_sf"/>
</dbReference>
<dbReference type="PROSITE" id="PS50109">
    <property type="entry name" value="HIS_KIN"/>
    <property type="match status" value="1"/>
</dbReference>
<proteinExistence type="predicted"/>
<dbReference type="EMBL" id="VULR01000010">
    <property type="protein sequence ID" value="MSS43737.1"/>
    <property type="molecule type" value="Genomic_DNA"/>
</dbReference>
<dbReference type="Gene3D" id="3.30.565.10">
    <property type="entry name" value="Histidine kinase-like ATPase, C-terminal domain"/>
    <property type="match status" value="1"/>
</dbReference>
<dbReference type="PANTHER" id="PTHR45453">
    <property type="entry name" value="PHOSPHATE REGULON SENSOR PROTEIN PHOR"/>
    <property type="match status" value="1"/>
</dbReference>
<dbReference type="PANTHER" id="PTHR45453:SF1">
    <property type="entry name" value="PHOSPHATE REGULON SENSOR PROTEIN PHOR"/>
    <property type="match status" value="1"/>
</dbReference>
<name>A0A844FI30_9FIRM</name>
<dbReference type="SMART" id="SM00388">
    <property type="entry name" value="HisKA"/>
    <property type="match status" value="1"/>
</dbReference>
<evidence type="ECO:0000256" key="7">
    <source>
        <dbReference type="ARBA" id="ARBA00022679"/>
    </source>
</evidence>
<evidence type="ECO:0000256" key="5">
    <source>
        <dbReference type="ARBA" id="ARBA00022475"/>
    </source>
</evidence>
<dbReference type="NCBIfam" id="NF046044">
    <property type="entry name" value="PnpS"/>
    <property type="match status" value="1"/>
</dbReference>
<feature type="domain" description="PAS" evidence="15">
    <location>
        <begin position="215"/>
        <end position="269"/>
    </location>
</feature>